<proteinExistence type="inferred from homology"/>
<dbReference type="EC" id="3.1.21.3" evidence="11"/>
<keyword evidence="6 11" id="KW-0680">Restriction system</keyword>
<dbReference type="Proteomes" id="UP001142078">
    <property type="component" value="Unassembled WGS sequence"/>
</dbReference>
<dbReference type="InterPro" id="IPR007409">
    <property type="entry name" value="Restrct_endonuc_type1_HsdR_N"/>
</dbReference>
<protein>
    <recommendedName>
        <fullName evidence="11">Type I restriction enzyme endonuclease subunit</fullName>
        <shortName evidence="11">R protein</shortName>
        <ecNumber evidence="11">3.1.21.3</ecNumber>
    </recommendedName>
    <alternativeName>
        <fullName evidence="11">Type-1 restriction enzyme R protein</fullName>
    </alternativeName>
</protein>
<comment type="similarity">
    <text evidence="2 11">Belongs to the HsdR family.</text>
</comment>
<gene>
    <name evidence="14" type="ORF">NSA23_04555</name>
</gene>
<dbReference type="InterPro" id="IPR040980">
    <property type="entry name" value="SWI2_SNF2"/>
</dbReference>
<comment type="function">
    <text evidence="11">Subunit R is required for both nuclease and ATPase activities, but not for modification.</text>
</comment>
<dbReference type="GO" id="GO:0009035">
    <property type="term" value="F:type I site-specific deoxyribonuclease activity"/>
    <property type="evidence" value="ECO:0007669"/>
    <property type="project" value="UniProtKB-EC"/>
</dbReference>
<dbReference type="Gene3D" id="1.20.58.910">
    <property type="match status" value="1"/>
</dbReference>
<evidence type="ECO:0000256" key="9">
    <source>
        <dbReference type="ARBA" id="ARBA00022840"/>
    </source>
</evidence>
<dbReference type="GO" id="GO:0009307">
    <property type="term" value="P:DNA restriction-modification system"/>
    <property type="evidence" value="ECO:0007669"/>
    <property type="project" value="UniProtKB-KW"/>
</dbReference>
<comment type="caution">
    <text evidence="14">The sequence shown here is derived from an EMBL/GenBank/DDBJ whole genome shotgun (WGS) entry which is preliminary data.</text>
</comment>
<evidence type="ECO:0000256" key="2">
    <source>
        <dbReference type="ARBA" id="ARBA00008598"/>
    </source>
</evidence>
<dbReference type="RefSeq" id="WP_257490272.1">
    <property type="nucleotide sequence ID" value="NZ_JANJZL010000002.1"/>
</dbReference>
<comment type="subunit">
    <text evidence="3 11">The type I restriction/modification system is composed of three polypeptides R, M and S.</text>
</comment>
<comment type="catalytic activity">
    <reaction evidence="1 11">
        <text>Endonucleolytic cleavage of DNA to give random double-stranded fragments with terminal 5'-phosphates, ATP is simultaneously hydrolyzed.</text>
        <dbReference type="EC" id="3.1.21.3"/>
    </reaction>
</comment>
<evidence type="ECO:0000256" key="12">
    <source>
        <dbReference type="SAM" id="Coils"/>
    </source>
</evidence>
<dbReference type="InterPro" id="IPR027417">
    <property type="entry name" value="P-loop_NTPase"/>
</dbReference>
<keyword evidence="15" id="KW-1185">Reference proteome</keyword>
<keyword evidence="9 11" id="KW-0067">ATP-binding</keyword>
<dbReference type="GO" id="GO:0005524">
    <property type="term" value="F:ATP binding"/>
    <property type="evidence" value="ECO:0007669"/>
    <property type="project" value="UniProtKB-KW"/>
</dbReference>
<dbReference type="AlphaFoldDB" id="A0A9X2MLJ4"/>
<keyword evidence="8 11" id="KW-0378">Hydrolase</keyword>
<evidence type="ECO:0000256" key="7">
    <source>
        <dbReference type="ARBA" id="ARBA00022759"/>
    </source>
</evidence>
<dbReference type="Gene3D" id="3.90.1570.50">
    <property type="match status" value="1"/>
</dbReference>
<evidence type="ECO:0000313" key="15">
    <source>
        <dbReference type="Proteomes" id="UP001142078"/>
    </source>
</evidence>
<dbReference type="PANTHER" id="PTHR30195">
    <property type="entry name" value="TYPE I SITE-SPECIFIC DEOXYRIBONUCLEASE PROTEIN SUBUNIT M AND R"/>
    <property type="match status" value="1"/>
</dbReference>
<evidence type="ECO:0000256" key="4">
    <source>
        <dbReference type="ARBA" id="ARBA00022722"/>
    </source>
</evidence>
<keyword evidence="4" id="KW-0540">Nuclease</keyword>
<dbReference type="PROSITE" id="PS51192">
    <property type="entry name" value="HELICASE_ATP_BIND_1"/>
    <property type="match status" value="1"/>
</dbReference>
<dbReference type="Pfam" id="PF04313">
    <property type="entry name" value="HSDR_N"/>
    <property type="match status" value="1"/>
</dbReference>
<dbReference type="InterPro" id="IPR004473">
    <property type="entry name" value="Restrct_endonuc_typeI_HsdR"/>
</dbReference>
<dbReference type="CDD" id="cd22332">
    <property type="entry name" value="HsdR_N"/>
    <property type="match status" value="1"/>
</dbReference>
<feature type="domain" description="Helicase ATP-binding" evidence="13">
    <location>
        <begin position="256"/>
        <end position="422"/>
    </location>
</feature>
<dbReference type="SUPFAM" id="SSF52540">
    <property type="entry name" value="P-loop containing nucleoside triphosphate hydrolases"/>
    <property type="match status" value="2"/>
</dbReference>
<dbReference type="PANTHER" id="PTHR30195:SF16">
    <property type="entry name" value="TYPE I RESTRICTION ENZYME ENDONUCLEASE SUBUNIT"/>
    <property type="match status" value="1"/>
</dbReference>
<dbReference type="Pfam" id="PF12008">
    <property type="entry name" value="EcoR124_C"/>
    <property type="match status" value="1"/>
</dbReference>
<dbReference type="CDD" id="cd18800">
    <property type="entry name" value="SF2_C_EcoR124I-like"/>
    <property type="match status" value="1"/>
</dbReference>
<dbReference type="InterPro" id="IPR051268">
    <property type="entry name" value="Type-I_R_enzyme_R_subunit"/>
</dbReference>
<dbReference type="Gene3D" id="3.40.50.300">
    <property type="entry name" value="P-loop containing nucleotide triphosphate hydrolases"/>
    <property type="match status" value="2"/>
</dbReference>
<dbReference type="NCBIfam" id="TIGR00348">
    <property type="entry name" value="hsdR"/>
    <property type="match status" value="1"/>
</dbReference>
<evidence type="ECO:0000256" key="3">
    <source>
        <dbReference type="ARBA" id="ARBA00011296"/>
    </source>
</evidence>
<dbReference type="InterPro" id="IPR014001">
    <property type="entry name" value="Helicase_ATP-bd"/>
</dbReference>
<dbReference type="GO" id="GO:0003677">
    <property type="term" value="F:DNA binding"/>
    <property type="evidence" value="ECO:0007669"/>
    <property type="project" value="UniProtKB-KW"/>
</dbReference>
<reference evidence="14" key="1">
    <citation type="submission" date="2022-07" db="EMBL/GenBank/DDBJ databases">
        <title>Enhanced cultured diversity of the mouse gut microbiota enables custom-made synthetic communities.</title>
        <authorList>
            <person name="Afrizal A."/>
        </authorList>
    </citation>
    <scope>NUCLEOTIDE SEQUENCE</scope>
    <source>
        <strain evidence="14">DSM 29482</strain>
    </source>
</reference>
<accession>A0A9X2MLJ4</accession>
<dbReference type="Pfam" id="PF18766">
    <property type="entry name" value="SWI2_SNF2"/>
    <property type="match status" value="1"/>
</dbReference>
<sequence>MAYQSEAVLEQNLLKSLIRNGYESVNINSEEDLKNNFRKQISEFNKDKLKGEPLTDKEFQIIMNRIEGKGVFESAKILRDKLEIERENGERLFLTIMDTQKWCKNLFQVTNQITVRGKYENRYDVTILINGLPLVQIELKRRGLDMKEAFKQICRYKSHSYTYTSLFRYIQIFVVSNGVDTKYFANSDGSLNYKYTFFWTDKENNRITNLKDFSRTFLEKCHISKMIARYMVLKETDKQLLVLRPYQVYAVEEIVKRALETNNNGYIWHTTGSGKTLTSFKASQILSSEEGIDKVFFLVDRQDLDHQTEKEFNDFQPGSVDRTDSTDNLVEQIKDIMNPIIVTTIQKMSNAIKNPKYKDIMEPYKNKKVIFIIDECHRSQFGKMHTIIKKHFENSQYFGFTGTPRLPENKSEDDRTTADLFDKCLHHYLIKDAIHDGNVLGFLVTYIKTLDSKLDEIAPEKVQAINTEEVWKADDRIDLVARHIIDYHDQRARSKGYNAIFATDGTKSLVKYYDKFKELDHDFKIASIFTYEPNPDLSEGKVHPRDSLERMIKDYNEMFNTNYSTDNYDAYRADVDKKVRETKIDILLVVDMFLTGFDSKKLNTLYVDKNLRYHNLLQAYSRTNRLDSDKKPYGNIVCFRNLKEATDEALKIFSETDDIDSVLAKSFDEYLEQFKKLVDKLLSIAPRPETIDSIKSEEEQKEFVITFRDLTKTLVKMENFDEFEFTEEKIGMDIQDYQDYKSKYLLIKENHDKNRIEKVSILDDIDFALEIMHRDKINVDYIMNLIRKIDLENEEKRKEDINYIIKELDRADSIELRNKVELIKEFLDKVVPKLSSEDSIDKAFTEFEIERKEKMIKEFAIENRLSEEQVERLIQEYEFSGIINREELSDILTEAKYSILENVNKSQELETFIREVSEEYK</sequence>
<evidence type="ECO:0000313" key="14">
    <source>
        <dbReference type="EMBL" id="MCR2043386.1"/>
    </source>
</evidence>
<dbReference type="EMBL" id="JANJZL010000002">
    <property type="protein sequence ID" value="MCR2043386.1"/>
    <property type="molecule type" value="Genomic_DNA"/>
</dbReference>
<keyword evidence="5 11" id="KW-0547">Nucleotide-binding</keyword>
<evidence type="ECO:0000256" key="1">
    <source>
        <dbReference type="ARBA" id="ARBA00000851"/>
    </source>
</evidence>
<dbReference type="Pfam" id="PF22679">
    <property type="entry name" value="T1R_D3-like"/>
    <property type="match status" value="1"/>
</dbReference>
<name>A0A9X2MLJ4_9FIRM</name>
<keyword evidence="12" id="KW-0175">Coiled coil</keyword>
<evidence type="ECO:0000259" key="13">
    <source>
        <dbReference type="PROSITE" id="PS51192"/>
    </source>
</evidence>
<evidence type="ECO:0000256" key="8">
    <source>
        <dbReference type="ARBA" id="ARBA00022801"/>
    </source>
</evidence>
<keyword evidence="7 14" id="KW-0255">Endonuclease</keyword>
<dbReference type="CDD" id="cd18030">
    <property type="entry name" value="DEXHc_RE_I_HsdR"/>
    <property type="match status" value="1"/>
</dbReference>
<feature type="coiled-coil region" evidence="12">
    <location>
        <begin position="849"/>
        <end position="876"/>
    </location>
</feature>
<dbReference type="SMART" id="SM00487">
    <property type="entry name" value="DEXDc"/>
    <property type="match status" value="1"/>
</dbReference>
<evidence type="ECO:0000256" key="11">
    <source>
        <dbReference type="RuleBase" id="RU364115"/>
    </source>
</evidence>
<organism evidence="14 15">
    <name type="scientific">Anaerosalibacter massiliensis</name>
    <dbReference type="NCBI Taxonomy" id="1347392"/>
    <lineage>
        <taxon>Bacteria</taxon>
        <taxon>Bacillati</taxon>
        <taxon>Bacillota</taxon>
        <taxon>Tissierellia</taxon>
        <taxon>Tissierellales</taxon>
        <taxon>Sporanaerobacteraceae</taxon>
        <taxon>Anaerosalibacter</taxon>
    </lineage>
</organism>
<dbReference type="InterPro" id="IPR055180">
    <property type="entry name" value="HsdR_RecA-like_helicase_dom_2"/>
</dbReference>
<keyword evidence="10 11" id="KW-0238">DNA-binding</keyword>
<evidence type="ECO:0000256" key="10">
    <source>
        <dbReference type="ARBA" id="ARBA00023125"/>
    </source>
</evidence>
<evidence type="ECO:0000256" key="5">
    <source>
        <dbReference type="ARBA" id="ARBA00022741"/>
    </source>
</evidence>
<dbReference type="InterPro" id="IPR022625">
    <property type="entry name" value="TypeI_RM_Rsu_C"/>
</dbReference>
<evidence type="ECO:0000256" key="6">
    <source>
        <dbReference type="ARBA" id="ARBA00022747"/>
    </source>
</evidence>